<accession>A0A7R8WI09</accession>
<sequence>MFRLLSLFVLGFLFDFTCSETHGISTKLVPETVDDPGFFDCVDPWVLVEDKYCYFFSKTTSAEWEDAQGICRYLHPEAKLAELETRQELLDLLFHLLDDDLHCETWEKPGPQIGGIELHERDSDFVWASGNATLVEDNWMEGEPDGSTSSRDVIAMDCEKSYEWYAESDRTSLPFICEKPPPTRCPEDFQAVGRTCYMLSSWIMHWNAASEYCPFYESQAPHSRLAELETWQEVELLTEYLRQNGNQLQYWIGASEVYSTGTYIWASTGETLTRFNWAEGQPDQDDAAIALVRSADYQWKDFPKTQYEAVICEADPRDLHP</sequence>
<reference evidence="1" key="1">
    <citation type="submission" date="2020-11" db="EMBL/GenBank/DDBJ databases">
        <authorList>
            <person name="Tran Van P."/>
        </authorList>
    </citation>
    <scope>NUCLEOTIDE SEQUENCE</scope>
</reference>
<dbReference type="InterPro" id="IPR016187">
    <property type="entry name" value="CTDL_fold"/>
</dbReference>
<organism evidence="1">
    <name type="scientific">Cyprideis torosa</name>
    <dbReference type="NCBI Taxonomy" id="163714"/>
    <lineage>
        <taxon>Eukaryota</taxon>
        <taxon>Metazoa</taxon>
        <taxon>Ecdysozoa</taxon>
        <taxon>Arthropoda</taxon>
        <taxon>Crustacea</taxon>
        <taxon>Oligostraca</taxon>
        <taxon>Ostracoda</taxon>
        <taxon>Podocopa</taxon>
        <taxon>Podocopida</taxon>
        <taxon>Cytherocopina</taxon>
        <taxon>Cytheroidea</taxon>
        <taxon>Cytherideidae</taxon>
        <taxon>Cyprideis</taxon>
    </lineage>
</organism>
<protein>
    <submittedName>
        <fullName evidence="1">Uncharacterized protein</fullName>
    </submittedName>
</protein>
<gene>
    <name evidence="1" type="ORF">CTOB1V02_LOCUS9914</name>
</gene>
<dbReference type="InterPro" id="IPR001304">
    <property type="entry name" value="C-type_lectin-like"/>
</dbReference>
<dbReference type="SUPFAM" id="SSF56436">
    <property type="entry name" value="C-type lectin-like"/>
    <property type="match status" value="2"/>
</dbReference>
<dbReference type="PANTHER" id="PTHR22803">
    <property type="entry name" value="MANNOSE, PHOSPHOLIPASE, LECTIN RECEPTOR RELATED"/>
    <property type="match status" value="1"/>
</dbReference>
<dbReference type="AlphaFoldDB" id="A0A7R8WI09"/>
<proteinExistence type="predicted"/>
<dbReference type="PROSITE" id="PS50041">
    <property type="entry name" value="C_TYPE_LECTIN_2"/>
    <property type="match status" value="2"/>
</dbReference>
<dbReference type="SMART" id="SM00034">
    <property type="entry name" value="CLECT"/>
    <property type="match status" value="2"/>
</dbReference>
<dbReference type="Gene3D" id="3.10.100.10">
    <property type="entry name" value="Mannose-Binding Protein A, subunit A"/>
    <property type="match status" value="2"/>
</dbReference>
<name>A0A7R8WI09_9CRUS</name>
<dbReference type="Pfam" id="PF00059">
    <property type="entry name" value="Lectin_C"/>
    <property type="match status" value="1"/>
</dbReference>
<dbReference type="EMBL" id="OB664188">
    <property type="protein sequence ID" value="CAD7232073.1"/>
    <property type="molecule type" value="Genomic_DNA"/>
</dbReference>
<dbReference type="InterPro" id="IPR050111">
    <property type="entry name" value="C-type_lectin/snaclec_domain"/>
</dbReference>
<dbReference type="OrthoDB" id="6331336at2759"/>
<dbReference type="InterPro" id="IPR016186">
    <property type="entry name" value="C-type_lectin-like/link_sf"/>
</dbReference>
<dbReference type="CDD" id="cd00037">
    <property type="entry name" value="CLECT"/>
    <property type="match status" value="2"/>
</dbReference>
<evidence type="ECO:0000313" key="1">
    <source>
        <dbReference type="EMBL" id="CAD7232073.1"/>
    </source>
</evidence>